<dbReference type="AlphaFoldDB" id="A0A9N9C612"/>
<evidence type="ECO:0000313" key="2">
    <source>
        <dbReference type="Proteomes" id="UP000789739"/>
    </source>
</evidence>
<dbReference type="PANTHER" id="PTHR33129">
    <property type="entry name" value="PROTEIN KINASE DOMAIN-CONTAINING PROTEIN-RELATED"/>
    <property type="match status" value="1"/>
</dbReference>
<dbReference type="EMBL" id="CAJVPI010001013">
    <property type="protein sequence ID" value="CAG8588956.1"/>
    <property type="molecule type" value="Genomic_DNA"/>
</dbReference>
<dbReference type="InterPro" id="IPR052980">
    <property type="entry name" value="Crinkler_effector"/>
</dbReference>
<protein>
    <submittedName>
        <fullName evidence="1">4072_t:CDS:1</fullName>
    </submittedName>
</protein>
<reference evidence="1" key="1">
    <citation type="submission" date="2021-06" db="EMBL/GenBank/DDBJ databases">
        <authorList>
            <person name="Kallberg Y."/>
            <person name="Tangrot J."/>
            <person name="Rosling A."/>
        </authorList>
    </citation>
    <scope>NUCLEOTIDE SEQUENCE</scope>
    <source>
        <strain evidence="1">BR232B</strain>
    </source>
</reference>
<dbReference type="Proteomes" id="UP000789739">
    <property type="component" value="Unassembled WGS sequence"/>
</dbReference>
<comment type="caution">
    <text evidence="1">The sequence shown here is derived from an EMBL/GenBank/DDBJ whole genome shotgun (WGS) entry which is preliminary data.</text>
</comment>
<gene>
    <name evidence="1" type="ORF">PBRASI_LOCUS7022</name>
</gene>
<organism evidence="1 2">
    <name type="scientific">Paraglomus brasilianum</name>
    <dbReference type="NCBI Taxonomy" id="144538"/>
    <lineage>
        <taxon>Eukaryota</taxon>
        <taxon>Fungi</taxon>
        <taxon>Fungi incertae sedis</taxon>
        <taxon>Mucoromycota</taxon>
        <taxon>Glomeromycotina</taxon>
        <taxon>Glomeromycetes</taxon>
        <taxon>Paraglomerales</taxon>
        <taxon>Paraglomeraceae</taxon>
        <taxon>Paraglomus</taxon>
    </lineage>
</organism>
<accession>A0A9N9C612</accession>
<sequence>MHATNIVSGVTESEIQFWQSIHQAKIVFPYPNNWKDFLPFSQYMAIRDNSIILNENFMIDSKGRLIDNKGEQDPIQLPFKLSSGESGFPDNWGGMLCLEDATFAIVSKKSRMLIRKPYLQLIDVFEYDHANKGKAESGCVIVGTPGIGKTYFGLYFLFYITRRYPDSDIIWHNQKGCLLFSPNQPVKAGQIKDLDFRKQLEDDNAFYLVDSERPTSPAFAYTLLFSSPRSERWNDFVKTEGHTIYYMPIWSPDEIWALWNLEYKNLSKNHVQKLMNRWGPIPRIIFDKYKDEPN</sequence>
<proteinExistence type="predicted"/>
<feature type="non-terminal residue" evidence="1">
    <location>
        <position position="294"/>
    </location>
</feature>
<dbReference type="PANTHER" id="PTHR33129:SF1">
    <property type="entry name" value="ATP-BINDING PROTEIN"/>
    <property type="match status" value="1"/>
</dbReference>
<keyword evidence="2" id="KW-1185">Reference proteome</keyword>
<dbReference type="OrthoDB" id="2426205at2759"/>
<evidence type="ECO:0000313" key="1">
    <source>
        <dbReference type="EMBL" id="CAG8588956.1"/>
    </source>
</evidence>
<name>A0A9N9C612_9GLOM</name>